<sequence length="378" mass="43176">MKPRIIGIILTILVIFTAINYYIGSQSRLFINQLFDVHLSWIYWLCFWFIAYSYIIARLGARGMPKAFSQLLKVMGSYWFAIMTYSLLLLPLVDLIAWILHLGGVEVDTYIPWLGISLLVVITLIILRGSWNAWNPIVRKYEILIPKAAGEMKQLRIAAASDLHLGSIVRNKHLQRLVDQVKALKPDLILLPGDILDDDIEPFIRHRMSEQMQELKAPLGTYAILGNHEYIGGKIEEFVKQMKAIDIEVLMDRSVMIADSFYVIGRKDRSAYGRDGVDKLLEGVDKAFPLIMMDHQPYHLDQAAAQGIDLQLSGHTHRGQMTPFHWITKRLYELDWGYLKKGNMHTIVSSGFGSWGPPIRLGSRSEIIEIVIQFVPES</sequence>
<dbReference type="AlphaFoldDB" id="A0A6B8RLN4"/>
<organism evidence="3 4">
    <name type="scientific">Paenibacillus psychroresistens</name>
    <dbReference type="NCBI Taxonomy" id="1778678"/>
    <lineage>
        <taxon>Bacteria</taxon>
        <taxon>Bacillati</taxon>
        <taxon>Bacillota</taxon>
        <taxon>Bacilli</taxon>
        <taxon>Bacillales</taxon>
        <taxon>Paenibacillaceae</taxon>
        <taxon>Paenibacillus</taxon>
    </lineage>
</organism>
<evidence type="ECO:0000256" key="1">
    <source>
        <dbReference type="SAM" id="Phobius"/>
    </source>
</evidence>
<keyword evidence="1" id="KW-1133">Transmembrane helix</keyword>
<dbReference type="PANTHER" id="PTHR31302">
    <property type="entry name" value="TRANSMEMBRANE PROTEIN WITH METALLOPHOSPHOESTERASE DOMAIN-RELATED"/>
    <property type="match status" value="1"/>
</dbReference>
<proteinExistence type="predicted"/>
<evidence type="ECO:0000313" key="3">
    <source>
        <dbReference type="EMBL" id="QGQ96336.1"/>
    </source>
</evidence>
<dbReference type="Pfam" id="PF00149">
    <property type="entry name" value="Metallophos"/>
    <property type="match status" value="1"/>
</dbReference>
<dbReference type="InterPro" id="IPR029052">
    <property type="entry name" value="Metallo-depent_PP-like"/>
</dbReference>
<dbReference type="GO" id="GO:0016787">
    <property type="term" value="F:hydrolase activity"/>
    <property type="evidence" value="ECO:0007669"/>
    <property type="project" value="InterPro"/>
</dbReference>
<dbReference type="InterPro" id="IPR004843">
    <property type="entry name" value="Calcineurin-like_PHP"/>
</dbReference>
<keyword evidence="1" id="KW-0812">Transmembrane</keyword>
<evidence type="ECO:0000313" key="4">
    <source>
        <dbReference type="Proteomes" id="UP000426246"/>
    </source>
</evidence>
<dbReference type="OrthoDB" id="9780884at2"/>
<dbReference type="Gene3D" id="3.60.21.10">
    <property type="match status" value="1"/>
</dbReference>
<reference evidence="4" key="1">
    <citation type="submission" date="2018-11" db="EMBL/GenBank/DDBJ databases">
        <title>Complete genome sequence of Paenibacillus sp. ML311-T8.</title>
        <authorList>
            <person name="Nam Y.-D."/>
            <person name="Kang J."/>
            <person name="Chung W.-H."/>
            <person name="Park Y.S."/>
        </authorList>
    </citation>
    <scope>NUCLEOTIDE SEQUENCE [LARGE SCALE GENOMIC DNA]</scope>
    <source>
        <strain evidence="4">ML311-T8</strain>
    </source>
</reference>
<evidence type="ECO:0000259" key="2">
    <source>
        <dbReference type="Pfam" id="PF00149"/>
    </source>
</evidence>
<accession>A0A6B8RLN4</accession>
<dbReference type="EMBL" id="CP034235">
    <property type="protein sequence ID" value="QGQ96336.1"/>
    <property type="molecule type" value="Genomic_DNA"/>
</dbReference>
<dbReference type="CDD" id="cd07385">
    <property type="entry name" value="MPP_YkuE_C"/>
    <property type="match status" value="1"/>
</dbReference>
<dbReference type="InterPro" id="IPR051158">
    <property type="entry name" value="Metallophosphoesterase_sf"/>
</dbReference>
<keyword evidence="4" id="KW-1185">Reference proteome</keyword>
<feature type="transmembrane region" description="Helical" evidence="1">
    <location>
        <begin position="111"/>
        <end position="131"/>
    </location>
</feature>
<protein>
    <submittedName>
        <fullName evidence="3">Metallophosphoesterase</fullName>
    </submittedName>
</protein>
<feature type="transmembrane region" description="Helical" evidence="1">
    <location>
        <begin position="38"/>
        <end position="57"/>
    </location>
</feature>
<dbReference type="PANTHER" id="PTHR31302:SF0">
    <property type="entry name" value="TRANSMEMBRANE PROTEIN WITH METALLOPHOSPHOESTERASE DOMAIN"/>
    <property type="match status" value="1"/>
</dbReference>
<feature type="domain" description="Calcineurin-like phosphoesterase" evidence="2">
    <location>
        <begin position="155"/>
        <end position="318"/>
    </location>
</feature>
<gene>
    <name evidence="3" type="ORF">EHS13_16330</name>
</gene>
<feature type="transmembrane region" description="Helical" evidence="1">
    <location>
        <begin position="78"/>
        <end position="99"/>
    </location>
</feature>
<dbReference type="SUPFAM" id="SSF56300">
    <property type="entry name" value="Metallo-dependent phosphatases"/>
    <property type="match status" value="1"/>
</dbReference>
<keyword evidence="1" id="KW-0472">Membrane</keyword>
<dbReference type="KEGG" id="ppsc:EHS13_16330"/>
<dbReference type="RefSeq" id="WP_155701371.1">
    <property type="nucleotide sequence ID" value="NZ_CP034235.1"/>
</dbReference>
<dbReference type="Proteomes" id="UP000426246">
    <property type="component" value="Chromosome"/>
</dbReference>
<feature type="transmembrane region" description="Helical" evidence="1">
    <location>
        <begin position="5"/>
        <end position="23"/>
    </location>
</feature>
<name>A0A6B8RLN4_9BACL</name>